<evidence type="ECO:0000313" key="2">
    <source>
        <dbReference type="EMBL" id="KIX07040.1"/>
    </source>
</evidence>
<dbReference type="RefSeq" id="XP_013274176.1">
    <property type="nucleotide sequence ID" value="XM_013418722.1"/>
</dbReference>
<dbReference type="Pfam" id="PF00646">
    <property type="entry name" value="F-box"/>
    <property type="match status" value="1"/>
</dbReference>
<accession>A0A0D2JD33</accession>
<protein>
    <recommendedName>
        <fullName evidence="1">F-box domain-containing protein</fullName>
    </recommendedName>
</protein>
<dbReference type="GeneID" id="25293088"/>
<dbReference type="InterPro" id="IPR036047">
    <property type="entry name" value="F-box-like_dom_sf"/>
</dbReference>
<dbReference type="PROSITE" id="PS50181">
    <property type="entry name" value="FBOX"/>
    <property type="match status" value="1"/>
</dbReference>
<dbReference type="VEuPathDB" id="FungiDB:Z518_05017"/>
<dbReference type="Proteomes" id="UP000053617">
    <property type="component" value="Unassembled WGS sequence"/>
</dbReference>
<evidence type="ECO:0000259" key="1">
    <source>
        <dbReference type="PROSITE" id="PS50181"/>
    </source>
</evidence>
<dbReference type="Gene3D" id="1.20.1280.50">
    <property type="match status" value="1"/>
</dbReference>
<feature type="domain" description="F-box" evidence="1">
    <location>
        <begin position="27"/>
        <end position="73"/>
    </location>
</feature>
<reference evidence="2 3" key="1">
    <citation type="submission" date="2015-01" db="EMBL/GenBank/DDBJ databases">
        <title>The Genome Sequence of Rhinocladiella mackenzie CBS 650.93.</title>
        <authorList>
            <consortium name="The Broad Institute Genomics Platform"/>
            <person name="Cuomo C."/>
            <person name="de Hoog S."/>
            <person name="Gorbushina A."/>
            <person name="Stielow B."/>
            <person name="Teixiera M."/>
            <person name="Abouelleil A."/>
            <person name="Chapman S.B."/>
            <person name="Priest M."/>
            <person name="Young S.K."/>
            <person name="Wortman J."/>
            <person name="Nusbaum C."/>
            <person name="Birren B."/>
        </authorList>
    </citation>
    <scope>NUCLEOTIDE SEQUENCE [LARGE SCALE GENOMIC DNA]</scope>
    <source>
        <strain evidence="2 3">CBS 650.93</strain>
    </source>
</reference>
<sequence length="208" mass="24354">MFRLFMKLPPGIVHGQVADRSPSVTPQAKILQLPTEILDAIFDNLDVLDRCCFALCCKSLLRLALSNEHLEYLLITPPKIESLQHFFQDQLGRGWIPNDLRYCPDCGKFTSTAEFRWRIISEKYSRELSGRVSHIWRARREDGWLRYWIERWCRSGFVSDNMATVSLIREDPTTLVCPKCAMQNPDCNKWRQLKSQPAREQTLQVPRR</sequence>
<proteinExistence type="predicted"/>
<dbReference type="SMART" id="SM00256">
    <property type="entry name" value="FBOX"/>
    <property type="match status" value="1"/>
</dbReference>
<dbReference type="CDD" id="cd09917">
    <property type="entry name" value="F-box_SF"/>
    <property type="match status" value="1"/>
</dbReference>
<evidence type="ECO:0000313" key="3">
    <source>
        <dbReference type="Proteomes" id="UP000053617"/>
    </source>
</evidence>
<dbReference type="InterPro" id="IPR001810">
    <property type="entry name" value="F-box_dom"/>
</dbReference>
<gene>
    <name evidence="2" type="ORF">Z518_05017</name>
</gene>
<dbReference type="SUPFAM" id="SSF81383">
    <property type="entry name" value="F-box domain"/>
    <property type="match status" value="1"/>
</dbReference>
<name>A0A0D2JD33_9EURO</name>
<dbReference type="AlphaFoldDB" id="A0A0D2JD33"/>
<dbReference type="HOGENOM" id="CLU_1366267_0_0_1"/>
<dbReference type="OrthoDB" id="3439583at2759"/>
<dbReference type="EMBL" id="KN847477">
    <property type="protein sequence ID" value="KIX07040.1"/>
    <property type="molecule type" value="Genomic_DNA"/>
</dbReference>
<keyword evidence="3" id="KW-1185">Reference proteome</keyword>
<organism evidence="2 3">
    <name type="scientific">Rhinocladiella mackenziei CBS 650.93</name>
    <dbReference type="NCBI Taxonomy" id="1442369"/>
    <lineage>
        <taxon>Eukaryota</taxon>
        <taxon>Fungi</taxon>
        <taxon>Dikarya</taxon>
        <taxon>Ascomycota</taxon>
        <taxon>Pezizomycotina</taxon>
        <taxon>Eurotiomycetes</taxon>
        <taxon>Chaetothyriomycetidae</taxon>
        <taxon>Chaetothyriales</taxon>
        <taxon>Herpotrichiellaceae</taxon>
        <taxon>Rhinocladiella</taxon>
    </lineage>
</organism>